<dbReference type="STRING" id="2074.BG845_01110"/>
<dbReference type="EMBL" id="MIGB01000004">
    <property type="protein sequence ID" value="OSY42868.1"/>
    <property type="molecule type" value="Genomic_DNA"/>
</dbReference>
<evidence type="ECO:0000313" key="3">
    <source>
        <dbReference type="Proteomes" id="UP000194360"/>
    </source>
</evidence>
<comment type="caution">
    <text evidence="2">The sequence shown here is derived from an EMBL/GenBank/DDBJ whole genome shotgun (WGS) entry which is preliminary data.</text>
</comment>
<evidence type="ECO:0000256" key="1">
    <source>
        <dbReference type="SAM" id="MobiDB-lite"/>
    </source>
</evidence>
<evidence type="ECO:0000313" key="2">
    <source>
        <dbReference type="EMBL" id="OSY42868.1"/>
    </source>
</evidence>
<feature type="compositionally biased region" description="Low complexity" evidence="1">
    <location>
        <begin position="8"/>
        <end position="23"/>
    </location>
</feature>
<dbReference type="Proteomes" id="UP000194360">
    <property type="component" value="Unassembled WGS sequence"/>
</dbReference>
<protein>
    <submittedName>
        <fullName evidence="2">Uncharacterized protein</fullName>
    </submittedName>
</protein>
<feature type="compositionally biased region" description="Pro residues" evidence="1">
    <location>
        <begin position="24"/>
        <end position="33"/>
    </location>
</feature>
<feature type="region of interest" description="Disordered" evidence="1">
    <location>
        <begin position="1"/>
        <end position="49"/>
    </location>
</feature>
<organism evidence="2 3">
    <name type="scientific">Pseudonocardia autotrophica</name>
    <name type="common">Amycolata autotrophica</name>
    <name type="synonym">Nocardia autotrophica</name>
    <dbReference type="NCBI Taxonomy" id="2074"/>
    <lineage>
        <taxon>Bacteria</taxon>
        <taxon>Bacillati</taxon>
        <taxon>Actinomycetota</taxon>
        <taxon>Actinomycetes</taxon>
        <taxon>Pseudonocardiales</taxon>
        <taxon>Pseudonocardiaceae</taxon>
        <taxon>Pseudonocardia</taxon>
    </lineage>
</organism>
<reference evidence="2 3" key="1">
    <citation type="submission" date="2016-09" db="EMBL/GenBank/DDBJ databases">
        <title>Pseudonocardia autotrophica DSM535, a candidate organism with high potential of specific P450 cytochromes.</title>
        <authorList>
            <person name="Grumaz C."/>
            <person name="Vainshtein Y."/>
            <person name="Kirstahler P."/>
            <person name="Sohn K."/>
        </authorList>
    </citation>
    <scope>NUCLEOTIDE SEQUENCE [LARGE SCALE GENOMIC DNA]</scope>
    <source>
        <strain evidence="2 3">DSM 535</strain>
    </source>
</reference>
<keyword evidence="3" id="KW-1185">Reference proteome</keyword>
<sequence>MHDEPQTAPIAAGGPLARRGAGPVPHPVPPPAAPREHPVRTPRSGAGAR</sequence>
<dbReference type="AlphaFoldDB" id="A0A1Y2N7I6"/>
<gene>
    <name evidence="2" type="ORF">BG845_01110</name>
</gene>
<proteinExistence type="predicted"/>
<name>A0A1Y2N7I6_PSEAH</name>
<accession>A0A1Y2N7I6</accession>